<evidence type="ECO:0000259" key="5">
    <source>
        <dbReference type="Pfam" id="PF01555"/>
    </source>
</evidence>
<dbReference type="InterPro" id="IPR002052">
    <property type="entry name" value="DNA_methylase_N6_adenine_CS"/>
</dbReference>
<dbReference type="GO" id="GO:0032259">
    <property type="term" value="P:methylation"/>
    <property type="evidence" value="ECO:0007669"/>
    <property type="project" value="UniProtKB-KW"/>
</dbReference>
<evidence type="ECO:0000256" key="3">
    <source>
        <dbReference type="ARBA" id="ARBA00022679"/>
    </source>
</evidence>
<dbReference type="Pfam" id="PF01555">
    <property type="entry name" value="N6_N4_Mtase"/>
    <property type="match status" value="1"/>
</dbReference>
<dbReference type="SMR" id="D1AWA8"/>
<dbReference type="EC" id="2.1.1.72" evidence="6"/>
<dbReference type="SUPFAM" id="SSF53335">
    <property type="entry name" value="S-adenosyl-L-methionine-dependent methyltransferases"/>
    <property type="match status" value="1"/>
</dbReference>
<dbReference type="HOGENOM" id="CLU_024927_10_0_0"/>
<dbReference type="RefSeq" id="WP_012858142.1">
    <property type="nucleotide sequence ID" value="NC_013515.1"/>
</dbReference>
<dbReference type="OrthoDB" id="9800801at2"/>
<evidence type="ECO:0000256" key="2">
    <source>
        <dbReference type="ARBA" id="ARBA00022603"/>
    </source>
</evidence>
<organism evidence="6 7">
    <name type="scientific">Streptobacillus moniliformis (strain ATCC 14647 / DSM 12112 / NCTC 10651 / 9901)</name>
    <dbReference type="NCBI Taxonomy" id="519441"/>
    <lineage>
        <taxon>Bacteria</taxon>
        <taxon>Fusobacteriati</taxon>
        <taxon>Fusobacteriota</taxon>
        <taxon>Fusobacteriia</taxon>
        <taxon>Fusobacteriales</taxon>
        <taxon>Leptotrichiaceae</taxon>
        <taxon>Streptobacillus</taxon>
    </lineage>
</organism>
<sequence length="369" mass="42726">MFLNYKGKKTVEEIENIIEIKRLKLKSISKGSEKGIYINADNFDAMIMLLDNFENSVDLVYIDPPFNTNSDFYYNEDKTSTISSSKNDSLAYSDKMNLNEYLEFIRKRLILIKKLLSDRGTIYFHIDCKVGPYIKLILDEIFGIKNFVNDISRVKSNPKNFKRKAFGNEKDVIYIYSKKNQNNIFNNVTIALSEEEILKKFPKIDKNGRRYNTVPCHAPGETKNGETGGKWKGVFPPKGRHWRYSPKELEKLDENGLIEWSKNGVPRIKNFSDEHKGKKIQDIWSNFKDPQNPIYPTEKNLDMLSMIAQQSSNEDSIIMDCFCGSSSFLLAGINKKRYVIGIDKSDVSKEVLLKRRNINDLVIVEYIDL</sequence>
<dbReference type="Gene3D" id="3.40.50.150">
    <property type="entry name" value="Vaccinia Virus protein VP39"/>
    <property type="match status" value="1"/>
</dbReference>
<dbReference type="GO" id="GO:0009007">
    <property type="term" value="F:site-specific DNA-methyltransferase (adenine-specific) activity"/>
    <property type="evidence" value="ECO:0007669"/>
    <property type="project" value="UniProtKB-EC"/>
</dbReference>
<keyword evidence="7" id="KW-1185">Reference proteome</keyword>
<gene>
    <name evidence="6" type="ordered locus">Smon_0088</name>
</gene>
<comment type="similarity">
    <text evidence="1">Belongs to the N(4)/N(6)-methyltransferase family.</text>
</comment>
<dbReference type="GeneID" id="29674011"/>
<accession>D1AWA8</accession>
<dbReference type="EMBL" id="CP001779">
    <property type="protein sequence ID" value="ACZ00584.1"/>
    <property type="molecule type" value="Genomic_DNA"/>
</dbReference>
<reference evidence="6 7" key="1">
    <citation type="journal article" date="2009" name="Stand. Genomic Sci.">
        <title>Complete genome sequence of Streptobacillus moniliformis type strain (9901T).</title>
        <authorList>
            <person name="Nolan M."/>
            <person name="Gronow S."/>
            <person name="Lapidus A."/>
            <person name="Ivanova N."/>
            <person name="Copeland A."/>
            <person name="Lucas S."/>
            <person name="Del Rio T.G."/>
            <person name="Chen F."/>
            <person name="Tice H."/>
            <person name="Pitluck S."/>
            <person name="Cheng J.F."/>
            <person name="Sims D."/>
            <person name="Meincke L."/>
            <person name="Bruce D."/>
            <person name="Goodwin L."/>
            <person name="Brettin T."/>
            <person name="Han C."/>
            <person name="Detter J.C."/>
            <person name="Ovchinikova G."/>
            <person name="Pati A."/>
            <person name="Mavromatis K."/>
            <person name="Mikhailova N."/>
            <person name="Chen A."/>
            <person name="Palaniappan K."/>
            <person name="Land M."/>
            <person name="Hauser L."/>
            <person name="Chang Y.J."/>
            <person name="Jeffries C.D."/>
            <person name="Rohde M."/>
            <person name="Sproer C."/>
            <person name="Goker M."/>
            <person name="Bristow J."/>
            <person name="Eisen J.A."/>
            <person name="Markowitz V."/>
            <person name="Hugenholtz P."/>
            <person name="Kyrpides N.C."/>
            <person name="Klenk H.P."/>
            <person name="Chain P."/>
        </authorList>
    </citation>
    <scope>NUCLEOTIDE SEQUENCE [LARGE SCALE GENOMIC DNA]</scope>
    <source>
        <strain evidence="7">ATCC 14647 / DSM 12112 / NCTC 10651 / 9901</strain>
    </source>
</reference>
<dbReference type="Proteomes" id="UP000002072">
    <property type="component" value="Chromosome"/>
</dbReference>
<dbReference type="AlphaFoldDB" id="D1AWA8"/>
<dbReference type="GO" id="GO:0008170">
    <property type="term" value="F:N-methyltransferase activity"/>
    <property type="evidence" value="ECO:0007669"/>
    <property type="project" value="InterPro"/>
</dbReference>
<keyword evidence="3 6" id="KW-0808">Transferase</keyword>
<dbReference type="REBASE" id="22748">
    <property type="entry name" value="M.SmoLORF88P"/>
</dbReference>
<dbReference type="STRING" id="519441.Smon_0088"/>
<dbReference type="eggNOG" id="COG2189">
    <property type="taxonomic scope" value="Bacteria"/>
</dbReference>
<keyword evidence="2 6" id="KW-0489">Methyltransferase</keyword>
<evidence type="ECO:0000313" key="6">
    <source>
        <dbReference type="EMBL" id="ACZ00584.1"/>
    </source>
</evidence>
<dbReference type="GO" id="GO:0003677">
    <property type="term" value="F:DNA binding"/>
    <property type="evidence" value="ECO:0007669"/>
    <property type="project" value="InterPro"/>
</dbReference>
<dbReference type="InterPro" id="IPR002295">
    <property type="entry name" value="N4/N6-MTase_EcoPI_Mod-like"/>
</dbReference>
<evidence type="ECO:0000256" key="4">
    <source>
        <dbReference type="ARBA" id="ARBA00022691"/>
    </source>
</evidence>
<dbReference type="InterPro" id="IPR029063">
    <property type="entry name" value="SAM-dependent_MTases_sf"/>
</dbReference>
<dbReference type="InterPro" id="IPR002941">
    <property type="entry name" value="DNA_methylase_N4/N6"/>
</dbReference>
<evidence type="ECO:0000313" key="7">
    <source>
        <dbReference type="Proteomes" id="UP000002072"/>
    </source>
</evidence>
<evidence type="ECO:0000256" key="1">
    <source>
        <dbReference type="ARBA" id="ARBA00006594"/>
    </source>
</evidence>
<name>D1AWA8_STRM9</name>
<keyword evidence="4" id="KW-0949">S-adenosyl-L-methionine</keyword>
<dbReference type="PROSITE" id="PS00092">
    <property type="entry name" value="N6_MTASE"/>
    <property type="match status" value="1"/>
</dbReference>
<dbReference type="KEGG" id="smf:Smon_0088"/>
<dbReference type="PRINTS" id="PR00506">
    <property type="entry name" value="D21N6MTFRASE"/>
</dbReference>
<feature type="domain" description="DNA methylase N-4/N-6" evidence="5">
    <location>
        <begin position="57"/>
        <end position="347"/>
    </location>
</feature>
<proteinExistence type="inferred from homology"/>
<protein>
    <submittedName>
        <fullName evidence="6">Site-specific DNA-methyltransferase (Adenine-specific)</fullName>
        <ecNumber evidence="6">2.1.1.72</ecNumber>
    </submittedName>
</protein>